<evidence type="ECO:0000313" key="3">
    <source>
        <dbReference type="EMBL" id="UOQ66194.1"/>
    </source>
</evidence>
<dbReference type="InterPro" id="IPR029063">
    <property type="entry name" value="SAM-dependent_MTases_sf"/>
</dbReference>
<dbReference type="Gene3D" id="2.20.25.110">
    <property type="entry name" value="S-adenosyl-L-methionine-dependent methyltransferases"/>
    <property type="match status" value="1"/>
</dbReference>
<dbReference type="GO" id="GO:0032259">
    <property type="term" value="P:methylation"/>
    <property type="evidence" value="ECO:0007669"/>
    <property type="project" value="UniProtKB-KW"/>
</dbReference>
<keyword evidence="1" id="KW-0808">Transferase</keyword>
<dbReference type="Gene3D" id="3.40.50.150">
    <property type="entry name" value="Vaccinia Virus protein VP39"/>
    <property type="match status" value="1"/>
</dbReference>
<dbReference type="GO" id="GO:0008168">
    <property type="term" value="F:methyltransferase activity"/>
    <property type="evidence" value="ECO:0007669"/>
    <property type="project" value="UniProtKB-KW"/>
</dbReference>
<gene>
    <name evidence="3" type="ORF">MUN86_22315</name>
</gene>
<organism evidence="3 4">
    <name type="scientific">Hymenobacter volaticus</name>
    <dbReference type="NCBI Taxonomy" id="2932254"/>
    <lineage>
        <taxon>Bacteria</taxon>
        <taxon>Pseudomonadati</taxon>
        <taxon>Bacteroidota</taxon>
        <taxon>Cytophagia</taxon>
        <taxon>Cytophagales</taxon>
        <taxon>Hymenobacteraceae</taxon>
        <taxon>Hymenobacter</taxon>
    </lineage>
</organism>
<protein>
    <submittedName>
        <fullName evidence="3">Methyltransferase domain-containing protein</fullName>
    </submittedName>
</protein>
<evidence type="ECO:0000256" key="1">
    <source>
        <dbReference type="ARBA" id="ARBA00022679"/>
    </source>
</evidence>
<feature type="domain" description="Methyltransferase" evidence="2">
    <location>
        <begin position="53"/>
        <end position="144"/>
    </location>
</feature>
<reference evidence="3" key="1">
    <citation type="submission" date="2022-04" db="EMBL/GenBank/DDBJ databases">
        <title>Hymenobacter sp. isolated from the air.</title>
        <authorList>
            <person name="Won M."/>
            <person name="Lee C.-M."/>
            <person name="Woen H.-Y."/>
            <person name="Kwon S.-W."/>
        </authorList>
    </citation>
    <scope>NUCLEOTIDE SEQUENCE</scope>
    <source>
        <strain evidence="3">5420S-77</strain>
    </source>
</reference>
<dbReference type="SUPFAM" id="SSF53335">
    <property type="entry name" value="S-adenosyl-L-methionine-dependent methyltransferases"/>
    <property type="match status" value="1"/>
</dbReference>
<dbReference type="InterPro" id="IPR041698">
    <property type="entry name" value="Methyltransf_25"/>
</dbReference>
<evidence type="ECO:0000259" key="2">
    <source>
        <dbReference type="Pfam" id="PF13649"/>
    </source>
</evidence>
<sequence>MSQVAAPEPEWFSTWFDSPYYHLLYRNRDYTEAGTFIDTLLKHLHPKPNAHLLDLACGKGRHALQLSERGYEVTGVDLSAESIAAARQQRHARLHFHVHDMRDPLPYGPFDLVLNLFTSFGYFQDESENVVALRNATAALRPSGKMVIDFLNTERTIRELVAHEQKVVEGVTFRMHRHLDRDFIVKEISFQTLSGQEYHYAERVRALTLERFEEYFYLAGLRVAEVLGDYHLNLYDVESSPRMIFILKK</sequence>
<dbReference type="RefSeq" id="WP_245120172.1">
    <property type="nucleotide sequence ID" value="NZ_CP095061.1"/>
</dbReference>
<keyword evidence="3" id="KW-0489">Methyltransferase</keyword>
<dbReference type="Pfam" id="PF13649">
    <property type="entry name" value="Methyltransf_25"/>
    <property type="match status" value="1"/>
</dbReference>
<evidence type="ECO:0000313" key="4">
    <source>
        <dbReference type="Proteomes" id="UP000830401"/>
    </source>
</evidence>
<dbReference type="CDD" id="cd02440">
    <property type="entry name" value="AdoMet_MTases"/>
    <property type="match status" value="1"/>
</dbReference>
<dbReference type="PANTHER" id="PTHR43861">
    <property type="entry name" value="TRANS-ACONITATE 2-METHYLTRANSFERASE-RELATED"/>
    <property type="match status" value="1"/>
</dbReference>
<name>A0ABY4G5L9_9BACT</name>
<dbReference type="Proteomes" id="UP000830401">
    <property type="component" value="Chromosome"/>
</dbReference>
<keyword evidence="4" id="KW-1185">Reference proteome</keyword>
<accession>A0ABY4G5L9</accession>
<dbReference type="EMBL" id="CP095061">
    <property type="protein sequence ID" value="UOQ66194.1"/>
    <property type="molecule type" value="Genomic_DNA"/>
</dbReference>
<proteinExistence type="predicted"/>